<protein>
    <submittedName>
        <fullName evidence="1">Uncharacterized protein</fullName>
    </submittedName>
</protein>
<organism evidence="1">
    <name type="scientific">viral metagenome</name>
    <dbReference type="NCBI Taxonomy" id="1070528"/>
    <lineage>
        <taxon>unclassified sequences</taxon>
        <taxon>metagenomes</taxon>
        <taxon>organismal metagenomes</taxon>
    </lineage>
</organism>
<name>A0A6C0JR11_9ZZZZ</name>
<proteinExistence type="predicted"/>
<dbReference type="AlphaFoldDB" id="A0A6C0JR11"/>
<evidence type="ECO:0000313" key="1">
    <source>
        <dbReference type="EMBL" id="QHU07110.1"/>
    </source>
</evidence>
<accession>A0A6C0JR11</accession>
<sequence length="222" mass="26606">MPIKKEIIYPVFLECCEFSSDTFWANVFEDLAYGKTPYGTYINKNFLCCSYKNKEFSYKIERKDPHALYIDIYNLLTKKLGILSHKEKVKKRVDFHKTESRIKEFRQEWGNIRKKNIKDLLVERYVIDMKNKHLLSIKQTKYLLSVIFIAIVFKVITSKDIEYSDGKIQNIQGIEFTKKKIMIKRDIYNIDVSFSPEIFVDKKVMADNWEKYLTALRKHKRK</sequence>
<reference evidence="1" key="1">
    <citation type="journal article" date="2020" name="Nature">
        <title>Giant virus diversity and host interactions through global metagenomics.</title>
        <authorList>
            <person name="Schulz F."/>
            <person name="Roux S."/>
            <person name="Paez-Espino D."/>
            <person name="Jungbluth S."/>
            <person name="Walsh D.A."/>
            <person name="Denef V.J."/>
            <person name="McMahon K.D."/>
            <person name="Konstantinidis K.T."/>
            <person name="Eloe-Fadrosh E.A."/>
            <person name="Kyrpides N.C."/>
            <person name="Woyke T."/>
        </authorList>
    </citation>
    <scope>NUCLEOTIDE SEQUENCE</scope>
    <source>
        <strain evidence="1">GVMAG-S-1038524-41</strain>
    </source>
</reference>
<dbReference type="EMBL" id="MN740673">
    <property type="protein sequence ID" value="QHU07110.1"/>
    <property type="molecule type" value="Genomic_DNA"/>
</dbReference>